<organism evidence="1 2">
    <name type="scientific">Araneus ventricosus</name>
    <name type="common">Orbweaver spider</name>
    <name type="synonym">Epeira ventricosa</name>
    <dbReference type="NCBI Taxonomy" id="182803"/>
    <lineage>
        <taxon>Eukaryota</taxon>
        <taxon>Metazoa</taxon>
        <taxon>Ecdysozoa</taxon>
        <taxon>Arthropoda</taxon>
        <taxon>Chelicerata</taxon>
        <taxon>Arachnida</taxon>
        <taxon>Araneae</taxon>
        <taxon>Araneomorphae</taxon>
        <taxon>Entelegynae</taxon>
        <taxon>Araneoidea</taxon>
        <taxon>Araneidae</taxon>
        <taxon>Araneus</taxon>
    </lineage>
</organism>
<dbReference type="EMBL" id="BGPR01007562">
    <property type="protein sequence ID" value="GBN27877.1"/>
    <property type="molecule type" value="Genomic_DNA"/>
</dbReference>
<gene>
    <name evidence="1" type="ORF">AVEN_268669_1</name>
</gene>
<dbReference type="AlphaFoldDB" id="A0A4Y2MPV1"/>
<comment type="caution">
    <text evidence="1">The sequence shown here is derived from an EMBL/GenBank/DDBJ whole genome shotgun (WGS) entry which is preliminary data.</text>
</comment>
<name>A0A4Y2MPV1_ARAVE</name>
<dbReference type="Proteomes" id="UP000499080">
    <property type="component" value="Unassembled WGS sequence"/>
</dbReference>
<evidence type="ECO:0000313" key="1">
    <source>
        <dbReference type="EMBL" id="GBN27877.1"/>
    </source>
</evidence>
<protein>
    <submittedName>
        <fullName evidence="1">Uncharacterized protein</fullName>
    </submittedName>
</protein>
<accession>A0A4Y2MPV1</accession>
<proteinExistence type="predicted"/>
<sequence length="111" mass="12191">MMLTSQPPFREGRTKHGSSDSVYIEIIATRNGWPLAPNKISSPIDNSKSMTPLRQQAMGMRVEQRLGTVSSLSLFQHVCVLDDILPTGDDILLKSRGPPSRSAIVLVQTCL</sequence>
<keyword evidence="2" id="KW-1185">Reference proteome</keyword>
<reference evidence="1 2" key="1">
    <citation type="journal article" date="2019" name="Sci. Rep.">
        <title>Orb-weaving spider Araneus ventricosus genome elucidates the spidroin gene catalogue.</title>
        <authorList>
            <person name="Kono N."/>
            <person name="Nakamura H."/>
            <person name="Ohtoshi R."/>
            <person name="Moran D.A.P."/>
            <person name="Shinohara A."/>
            <person name="Yoshida Y."/>
            <person name="Fujiwara M."/>
            <person name="Mori M."/>
            <person name="Tomita M."/>
            <person name="Arakawa K."/>
        </authorList>
    </citation>
    <scope>NUCLEOTIDE SEQUENCE [LARGE SCALE GENOMIC DNA]</scope>
</reference>
<evidence type="ECO:0000313" key="2">
    <source>
        <dbReference type="Proteomes" id="UP000499080"/>
    </source>
</evidence>